<dbReference type="Gene3D" id="3.40.50.720">
    <property type="entry name" value="NAD(P)-binding Rossmann-like Domain"/>
    <property type="match status" value="1"/>
</dbReference>
<feature type="domain" description="Pyrroline-5-carboxylate reductase catalytic N-terminal" evidence="2">
    <location>
        <begin position="2"/>
        <end position="83"/>
    </location>
</feature>
<evidence type="ECO:0000256" key="1">
    <source>
        <dbReference type="ARBA" id="ARBA00023002"/>
    </source>
</evidence>
<protein>
    <submittedName>
        <fullName evidence="3">NAD(P)-binding domain-containing protein</fullName>
    </submittedName>
</protein>
<keyword evidence="4" id="KW-1185">Reference proteome</keyword>
<comment type="caution">
    <text evidence="3">The sequence shown here is derived from an EMBL/GenBank/DDBJ whole genome shotgun (WGS) entry which is preliminary data.</text>
</comment>
<dbReference type="EMBL" id="BAAAZO010000002">
    <property type="protein sequence ID" value="GAA3602551.1"/>
    <property type="molecule type" value="Genomic_DNA"/>
</dbReference>
<dbReference type="Proteomes" id="UP001501074">
    <property type="component" value="Unassembled WGS sequence"/>
</dbReference>
<dbReference type="PANTHER" id="PTHR14239:SF10">
    <property type="entry name" value="REDUCTASE"/>
    <property type="match status" value="1"/>
</dbReference>
<dbReference type="Pfam" id="PF03807">
    <property type="entry name" value="F420_oxidored"/>
    <property type="match status" value="1"/>
</dbReference>
<accession>A0ABP6ZAZ6</accession>
<evidence type="ECO:0000313" key="4">
    <source>
        <dbReference type="Proteomes" id="UP001501074"/>
    </source>
</evidence>
<reference evidence="4" key="1">
    <citation type="journal article" date="2019" name="Int. J. Syst. Evol. Microbiol.">
        <title>The Global Catalogue of Microorganisms (GCM) 10K type strain sequencing project: providing services to taxonomists for standard genome sequencing and annotation.</title>
        <authorList>
            <consortium name="The Broad Institute Genomics Platform"/>
            <consortium name="The Broad Institute Genome Sequencing Center for Infectious Disease"/>
            <person name="Wu L."/>
            <person name="Ma J."/>
        </authorList>
    </citation>
    <scope>NUCLEOTIDE SEQUENCE [LARGE SCALE GENOMIC DNA]</scope>
    <source>
        <strain evidence="4">JCM 16902</strain>
    </source>
</reference>
<proteinExistence type="predicted"/>
<evidence type="ECO:0000313" key="3">
    <source>
        <dbReference type="EMBL" id="GAA3602551.1"/>
    </source>
</evidence>
<dbReference type="InterPro" id="IPR051267">
    <property type="entry name" value="STEAP_metalloreductase"/>
</dbReference>
<organism evidence="3 4">
    <name type="scientific">Kineosporia mesophila</name>
    <dbReference type="NCBI Taxonomy" id="566012"/>
    <lineage>
        <taxon>Bacteria</taxon>
        <taxon>Bacillati</taxon>
        <taxon>Actinomycetota</taxon>
        <taxon>Actinomycetes</taxon>
        <taxon>Kineosporiales</taxon>
        <taxon>Kineosporiaceae</taxon>
        <taxon>Kineosporia</taxon>
    </lineage>
</organism>
<dbReference type="SUPFAM" id="SSF51735">
    <property type="entry name" value="NAD(P)-binding Rossmann-fold domains"/>
    <property type="match status" value="1"/>
</dbReference>
<sequence length="206" mass="21437">MKIAVLGTGKVGTALGTRLAAAGHHVVHGSRTRAGERGILTQREAVASSDVVVTAIPGTDVLSTLEDIGDDVLDAKIVLDPSAAFTPQMTMAYPGDSVGQQIQTRFPRARVVKTLNTMNFTVMVDPLASVPQATAFVSGDDAQAKTVVTGLLADLGWPHDSVLDLGGINTALATEHAAPLFFATVRSLGTATFNISISRHPSGQPR</sequence>
<evidence type="ECO:0000259" key="2">
    <source>
        <dbReference type="Pfam" id="PF03807"/>
    </source>
</evidence>
<dbReference type="InterPro" id="IPR036291">
    <property type="entry name" value="NAD(P)-bd_dom_sf"/>
</dbReference>
<dbReference type="InterPro" id="IPR028939">
    <property type="entry name" value="P5C_Rdtase_cat_N"/>
</dbReference>
<gene>
    <name evidence="3" type="ORF">GCM10022223_17900</name>
</gene>
<name>A0ABP6ZAZ6_9ACTN</name>
<dbReference type="PANTHER" id="PTHR14239">
    <property type="entry name" value="DUDULIN-RELATED"/>
    <property type="match status" value="1"/>
</dbReference>
<keyword evidence="1" id="KW-0560">Oxidoreductase</keyword>